<keyword evidence="1" id="KW-0324">Glycolysis</keyword>
<protein>
    <submittedName>
        <fullName evidence="3">Histidine phosphatase family protein</fullName>
        <ecNumber evidence="3">3.1.3.-</ecNumber>
    </submittedName>
</protein>
<dbReference type="InterPro" id="IPR050275">
    <property type="entry name" value="PGM_Phosphatase"/>
</dbReference>
<sequence length="208" mass="23557">MMKIYLIRHGQTDWNIQGRIQGSHDIPLNETGLMQAQMLAEGMESKPVKKIFSSTLKRALATAEALRNRQQAEIIPMPQLIEMEFGKWEGLTWDEIEEKYPIEYRHWVLNPSEAAPPGGESQNQIIKRCMEVLHIIVEQTGGREDIAVVSHGATLAWLVSVMLGPDMQEESIIVENASITTVHYSPLTEIFTVLERNDTSHIKKGKLI</sequence>
<accession>A0ABU4GF78</accession>
<dbReference type="PROSITE" id="PS00175">
    <property type="entry name" value="PG_MUTASE"/>
    <property type="match status" value="1"/>
</dbReference>
<organism evidence="3 4">
    <name type="scientific">Clostridium boliviensis</name>
    <dbReference type="NCBI Taxonomy" id="318465"/>
    <lineage>
        <taxon>Bacteria</taxon>
        <taxon>Bacillati</taxon>
        <taxon>Bacillota</taxon>
        <taxon>Clostridia</taxon>
        <taxon>Eubacteriales</taxon>
        <taxon>Clostridiaceae</taxon>
        <taxon>Clostridium</taxon>
    </lineage>
</organism>
<comment type="caution">
    <text evidence="3">The sequence shown here is derived from an EMBL/GenBank/DDBJ whole genome shotgun (WGS) entry which is preliminary data.</text>
</comment>
<keyword evidence="3" id="KW-0378">Hydrolase</keyword>
<dbReference type="Pfam" id="PF00300">
    <property type="entry name" value="His_Phos_1"/>
    <property type="match status" value="1"/>
</dbReference>
<dbReference type="InterPro" id="IPR013078">
    <property type="entry name" value="His_Pase_superF_clade-1"/>
</dbReference>
<evidence type="ECO:0000256" key="1">
    <source>
        <dbReference type="ARBA" id="ARBA00023152"/>
    </source>
</evidence>
<dbReference type="RefSeq" id="WP_318062551.1">
    <property type="nucleotide sequence ID" value="NZ_JAWONS010000030.1"/>
</dbReference>
<dbReference type="PANTHER" id="PTHR48100:SF1">
    <property type="entry name" value="HISTIDINE PHOSPHATASE FAMILY PROTEIN-RELATED"/>
    <property type="match status" value="1"/>
</dbReference>
<evidence type="ECO:0000256" key="2">
    <source>
        <dbReference type="ARBA" id="ARBA00023235"/>
    </source>
</evidence>
<dbReference type="PRINTS" id="PR00991">
    <property type="entry name" value="6PFRUCTKNASE"/>
</dbReference>
<dbReference type="GO" id="GO:0016787">
    <property type="term" value="F:hydrolase activity"/>
    <property type="evidence" value="ECO:0007669"/>
    <property type="project" value="UniProtKB-KW"/>
</dbReference>
<dbReference type="SMART" id="SM00855">
    <property type="entry name" value="PGAM"/>
    <property type="match status" value="1"/>
</dbReference>
<evidence type="ECO:0000313" key="4">
    <source>
        <dbReference type="Proteomes" id="UP001276854"/>
    </source>
</evidence>
<dbReference type="InterPro" id="IPR029033">
    <property type="entry name" value="His_PPase_superfam"/>
</dbReference>
<dbReference type="EC" id="3.1.3.-" evidence="3"/>
<keyword evidence="4" id="KW-1185">Reference proteome</keyword>
<reference evidence="3 4" key="1">
    <citation type="submission" date="2023-10" db="EMBL/GenBank/DDBJ databases">
        <title>A novel Glycoside Hydrolase 43-Like Enzyme from Clostrdium boliviensis is an Endo-xylanase, and a Candidate for Xylooligosaccharides Production from Different Xylan Substrates.</title>
        <authorList>
            <person name="Alvarez M.T."/>
            <person name="Rocabado-Villegas L.R."/>
            <person name="Salas-Veizaga D.M."/>
            <person name="Linares-Pasten J.A."/>
            <person name="Gudmundsdottir E.E."/>
            <person name="Hreggvidsson G.O."/>
            <person name="Adlercreutz P."/>
            <person name="Nordberg Karlsson E."/>
        </authorList>
    </citation>
    <scope>NUCLEOTIDE SEQUENCE [LARGE SCALE GENOMIC DNA]</scope>
    <source>
        <strain evidence="3 4">E-1</strain>
    </source>
</reference>
<dbReference type="Gene3D" id="3.40.50.1240">
    <property type="entry name" value="Phosphoglycerate mutase-like"/>
    <property type="match status" value="1"/>
</dbReference>
<dbReference type="CDD" id="cd07067">
    <property type="entry name" value="HP_PGM_like"/>
    <property type="match status" value="1"/>
</dbReference>
<dbReference type="InterPro" id="IPR001345">
    <property type="entry name" value="PG/BPGM_mutase_AS"/>
</dbReference>
<dbReference type="SUPFAM" id="SSF53254">
    <property type="entry name" value="Phosphoglycerate mutase-like"/>
    <property type="match status" value="1"/>
</dbReference>
<name>A0ABU4GF78_9CLOT</name>
<dbReference type="EMBL" id="JAWONS010000030">
    <property type="protein sequence ID" value="MDW2796278.1"/>
    <property type="molecule type" value="Genomic_DNA"/>
</dbReference>
<evidence type="ECO:0000313" key="3">
    <source>
        <dbReference type="EMBL" id="MDW2796278.1"/>
    </source>
</evidence>
<dbReference type="PANTHER" id="PTHR48100">
    <property type="entry name" value="BROAD-SPECIFICITY PHOSPHATASE YOR283W-RELATED"/>
    <property type="match status" value="1"/>
</dbReference>
<proteinExistence type="predicted"/>
<dbReference type="Proteomes" id="UP001276854">
    <property type="component" value="Unassembled WGS sequence"/>
</dbReference>
<dbReference type="InterPro" id="IPR003094">
    <property type="entry name" value="6Pfruct_kin"/>
</dbReference>
<keyword evidence="2" id="KW-0413">Isomerase</keyword>
<gene>
    <name evidence="3" type="ORF">RZO55_01570</name>
</gene>